<dbReference type="Proteomes" id="UP001595900">
    <property type="component" value="Unassembled WGS sequence"/>
</dbReference>
<evidence type="ECO:0000313" key="2">
    <source>
        <dbReference type="EMBL" id="MFC4244310.1"/>
    </source>
</evidence>
<protein>
    <submittedName>
        <fullName evidence="2">MarR family winged helix-turn-helix transcriptional regulator</fullName>
    </submittedName>
</protein>
<dbReference type="InterPro" id="IPR036388">
    <property type="entry name" value="WH-like_DNA-bd_sf"/>
</dbReference>
<keyword evidence="3" id="KW-1185">Reference proteome</keyword>
<evidence type="ECO:0000313" key="3">
    <source>
        <dbReference type="Proteomes" id="UP001595900"/>
    </source>
</evidence>
<dbReference type="EMBL" id="JBHSCN010000005">
    <property type="protein sequence ID" value="MFC4244310.1"/>
    <property type="molecule type" value="Genomic_DNA"/>
</dbReference>
<dbReference type="PROSITE" id="PS50995">
    <property type="entry name" value="HTH_MARR_2"/>
    <property type="match status" value="1"/>
</dbReference>
<comment type="caution">
    <text evidence="2">The sequence shown here is derived from an EMBL/GenBank/DDBJ whole genome shotgun (WGS) entry which is preliminary data.</text>
</comment>
<dbReference type="PANTHER" id="PTHR33164">
    <property type="entry name" value="TRANSCRIPTIONAL REGULATOR, MARR FAMILY"/>
    <property type="match status" value="1"/>
</dbReference>
<reference evidence="3" key="1">
    <citation type="journal article" date="2019" name="Int. J. Syst. Evol. Microbiol.">
        <title>The Global Catalogue of Microorganisms (GCM) 10K type strain sequencing project: providing services to taxonomists for standard genome sequencing and annotation.</title>
        <authorList>
            <consortium name="The Broad Institute Genomics Platform"/>
            <consortium name="The Broad Institute Genome Sequencing Center for Infectious Disease"/>
            <person name="Wu L."/>
            <person name="Ma J."/>
        </authorList>
    </citation>
    <scope>NUCLEOTIDE SEQUENCE [LARGE SCALE GENOMIC DNA]</scope>
    <source>
        <strain evidence="3">CGMCC 1.10363</strain>
    </source>
</reference>
<dbReference type="Gene3D" id="1.10.10.10">
    <property type="entry name" value="Winged helix-like DNA-binding domain superfamily/Winged helix DNA-binding domain"/>
    <property type="match status" value="1"/>
</dbReference>
<dbReference type="SMART" id="SM00347">
    <property type="entry name" value="HTH_MARR"/>
    <property type="match status" value="1"/>
</dbReference>
<dbReference type="Pfam" id="PF12802">
    <property type="entry name" value="MarR_2"/>
    <property type="match status" value="1"/>
</dbReference>
<name>A0ABV8Q9Z6_9MICO</name>
<dbReference type="SUPFAM" id="SSF46785">
    <property type="entry name" value="Winged helix' DNA-binding domain"/>
    <property type="match status" value="1"/>
</dbReference>
<proteinExistence type="predicted"/>
<dbReference type="InterPro" id="IPR000835">
    <property type="entry name" value="HTH_MarR-typ"/>
</dbReference>
<dbReference type="PRINTS" id="PR00598">
    <property type="entry name" value="HTHMARR"/>
</dbReference>
<sequence>MKLAQPAAAAAADDDDVIDALAQIAFATMAVLSKAAADNDLSLTQLRAIEILRDRRLRMSELAELLGLEKSTLSGLVLRAEKRGLLQRVPDDGDRRSVRVTIAPDGAQLALSTRATIGTAMMPLIDALDGAEQRQLQELLERMLARVRFAAPPPGAE</sequence>
<gene>
    <name evidence="2" type="ORF">ACFOYW_13095</name>
</gene>
<accession>A0ABV8Q9Z6</accession>
<dbReference type="InterPro" id="IPR036390">
    <property type="entry name" value="WH_DNA-bd_sf"/>
</dbReference>
<dbReference type="InterPro" id="IPR039422">
    <property type="entry name" value="MarR/SlyA-like"/>
</dbReference>
<evidence type="ECO:0000259" key="1">
    <source>
        <dbReference type="PROSITE" id="PS50995"/>
    </source>
</evidence>
<organism evidence="2 3">
    <name type="scientific">Gryllotalpicola reticulitermitis</name>
    <dbReference type="NCBI Taxonomy" id="1184153"/>
    <lineage>
        <taxon>Bacteria</taxon>
        <taxon>Bacillati</taxon>
        <taxon>Actinomycetota</taxon>
        <taxon>Actinomycetes</taxon>
        <taxon>Micrococcales</taxon>
        <taxon>Microbacteriaceae</taxon>
        <taxon>Gryllotalpicola</taxon>
    </lineage>
</organism>
<dbReference type="RefSeq" id="WP_390229521.1">
    <property type="nucleotide sequence ID" value="NZ_JBHSCN010000005.1"/>
</dbReference>
<dbReference type="PANTHER" id="PTHR33164:SF99">
    <property type="entry name" value="MARR FAMILY REGULATORY PROTEIN"/>
    <property type="match status" value="1"/>
</dbReference>
<feature type="domain" description="HTH marR-type" evidence="1">
    <location>
        <begin position="14"/>
        <end position="145"/>
    </location>
</feature>